<feature type="compositionally biased region" description="Basic and acidic residues" evidence="1">
    <location>
        <begin position="65"/>
        <end position="75"/>
    </location>
</feature>
<keyword evidence="2" id="KW-0732">Signal</keyword>
<comment type="caution">
    <text evidence="3">The sequence shown here is derived from an EMBL/GenBank/DDBJ whole genome shotgun (WGS) entry which is preliminary data.</text>
</comment>
<feature type="region of interest" description="Disordered" evidence="1">
    <location>
        <begin position="23"/>
        <end position="185"/>
    </location>
</feature>
<dbReference type="Proteomes" id="UP001595908">
    <property type="component" value="Unassembled WGS sequence"/>
</dbReference>
<evidence type="ECO:0000313" key="3">
    <source>
        <dbReference type="EMBL" id="MFC4979934.1"/>
    </source>
</evidence>
<evidence type="ECO:0008006" key="5">
    <source>
        <dbReference type="Google" id="ProtNLM"/>
    </source>
</evidence>
<keyword evidence="4" id="KW-1185">Reference proteome</keyword>
<accession>A0ABV9V7I0</accession>
<evidence type="ECO:0000313" key="4">
    <source>
        <dbReference type="Proteomes" id="UP001595908"/>
    </source>
</evidence>
<dbReference type="GeneID" id="31231428"/>
<sequence>MRQLSARVRWAAVTALTLAASTGCVSVGDDAGKPAPSRAAEQKGASARPAGGTVSGSGRSGSGDGRAEAQSDRGVSRTPDAKASGRAPAAGPAEARPVPGGPGTPEPTQGGPLPTPEPSVPGPGEPPPPPVTPEEPPPSPEPEPSPPPEPPSASPAAQFRTDAMGAPGRVEVWPTPRVSPQVAPV</sequence>
<feature type="compositionally biased region" description="Gly residues" evidence="1">
    <location>
        <begin position="53"/>
        <end position="64"/>
    </location>
</feature>
<organism evidence="3 4">
    <name type="scientific">Streptomyces atroolivaceus</name>
    <dbReference type="NCBI Taxonomy" id="66869"/>
    <lineage>
        <taxon>Bacteria</taxon>
        <taxon>Bacillati</taxon>
        <taxon>Actinomycetota</taxon>
        <taxon>Actinomycetes</taxon>
        <taxon>Kitasatosporales</taxon>
        <taxon>Streptomycetaceae</taxon>
        <taxon>Streptomyces</taxon>
    </lineage>
</organism>
<dbReference type="EMBL" id="JBHSJE010000004">
    <property type="protein sequence ID" value="MFC4979934.1"/>
    <property type="molecule type" value="Genomic_DNA"/>
</dbReference>
<feature type="compositionally biased region" description="Low complexity" evidence="1">
    <location>
        <begin position="85"/>
        <end position="98"/>
    </location>
</feature>
<name>A0ABV9V7I0_STRAZ</name>
<gene>
    <name evidence="3" type="ORF">ACFPL4_16450</name>
</gene>
<reference evidence="4" key="1">
    <citation type="journal article" date="2019" name="Int. J. Syst. Evol. Microbiol.">
        <title>The Global Catalogue of Microorganisms (GCM) 10K type strain sequencing project: providing services to taxonomists for standard genome sequencing and annotation.</title>
        <authorList>
            <consortium name="The Broad Institute Genomics Platform"/>
            <consortium name="The Broad Institute Genome Sequencing Center for Infectious Disease"/>
            <person name="Wu L."/>
            <person name="Ma J."/>
        </authorList>
    </citation>
    <scope>NUCLEOTIDE SEQUENCE [LARGE SCALE GENOMIC DNA]</scope>
    <source>
        <strain evidence="4">ICMP 257</strain>
    </source>
</reference>
<feature type="compositionally biased region" description="Pro residues" evidence="1">
    <location>
        <begin position="113"/>
        <end position="153"/>
    </location>
</feature>
<dbReference type="PRINTS" id="PR01217">
    <property type="entry name" value="PRICHEXTENSN"/>
</dbReference>
<dbReference type="RefSeq" id="WP_033296950.1">
    <property type="nucleotide sequence ID" value="NZ_JBHSJE010000004.1"/>
</dbReference>
<proteinExistence type="predicted"/>
<evidence type="ECO:0000256" key="1">
    <source>
        <dbReference type="SAM" id="MobiDB-lite"/>
    </source>
</evidence>
<dbReference type="PROSITE" id="PS51257">
    <property type="entry name" value="PROKAR_LIPOPROTEIN"/>
    <property type="match status" value="1"/>
</dbReference>
<feature type="signal peptide" evidence="2">
    <location>
        <begin position="1"/>
        <end position="19"/>
    </location>
</feature>
<feature type="chain" id="PRO_5047225248" description="Lipoprotein" evidence="2">
    <location>
        <begin position="20"/>
        <end position="185"/>
    </location>
</feature>
<protein>
    <recommendedName>
        <fullName evidence="5">Lipoprotein</fullName>
    </recommendedName>
</protein>
<evidence type="ECO:0000256" key="2">
    <source>
        <dbReference type="SAM" id="SignalP"/>
    </source>
</evidence>